<evidence type="ECO:0000313" key="3">
    <source>
        <dbReference type="EMBL" id="CEL75595.1"/>
    </source>
</evidence>
<feature type="region of interest" description="Disordered" evidence="2">
    <location>
        <begin position="223"/>
        <end position="383"/>
    </location>
</feature>
<feature type="compositionally biased region" description="Low complexity" evidence="2">
    <location>
        <begin position="148"/>
        <end position="158"/>
    </location>
</feature>
<name>A0A0F7V4D4_TOXGV</name>
<feature type="compositionally biased region" description="Basic and acidic residues" evidence="2">
    <location>
        <begin position="589"/>
        <end position="617"/>
    </location>
</feature>
<feature type="region of interest" description="Disordered" evidence="2">
    <location>
        <begin position="148"/>
        <end position="191"/>
    </location>
</feature>
<sequence>MAAIMSRACSARVRTYTIVEDATPTREDVATLASSQVTFASLVSPASASSAPCDSSVSVGLAHTSGMTTPQKFQALSPSDFGTKLPSVGLAASRRLFSASIDEERMAGQEEICRCNVTNVSGLLGFESQTGTGGVSDTRSYCSTSVSTSASARSVVSPPSSPECEEQSPCFTESPRPAQNTRGTRGADGEGAYVFSEGENQKQGEHPGRLPHDVDRSFAATDSVSLQPGNGAGGSGQATRKTGDGSSEGGERKTSYEGDGYKSDDKVEGKKEEVGQERREEGAQGCCGSGAGEVRGEDMRWKADDEDNENDKGRWGFSISVPRQKESQSPRPVVRDLAISGSGGRARSRAVLEQRTLSSPDRDPPYRRNCQVPVPRPPVATRSSPRFSFLAHISSQQILKAKAALSPGKPGSPVYQTKMCYVPAESAQVHVAREATHAEHLDALSLADVPGVIAGSVAACEYAEETSRASAAVLERAGPLLGHPMHSSTSSRLDKSPCGPASLLIWNKHADGASVDERQKLRSTGGEMESANVEQGTDGANLNGAKLRDVEGTRGSCTTIKPEATLETVRRTGEPQGGEGAEAEEERDAQEKSGSKENLTHETRVHPEHTTKAKTDTVSDASFPDGEGLSASRLETRRGKMASGRGDRGDSCALQDMSQTKTVFSSVGTTAPSSPTRFYASFRRCATMPRWSSTFALPTAFLHGQRMTATFWISEVLVMTKRRGREDTLARDQQQTKLAQEWLAPGLRDFAEVLCDEFDTTEDEADEEKGLNQECDHDGESCSGSSRETTLTNSVKGRINRVSSLSRPRRVAESSFNRGSQMPSSKRHEKMHQPRVYIQTLAEGLDALEDVVHHSKLLAFKFLHAHLVSNPLFSLPASGEPRPEAFGERSHVGSSALSISRLPFSKNIHGSIRLCVGSSRWTSGSLDDSEHQQRTTQGDLYDSPGSEREPTLERERAQEMMVPSEDSSRGSTLPSLLSGMGSKVAGNDWKTRQETSAHVKRGSEQARQADGRRLRATVTRTLTRASAYDVEDRGVDGSVDAEGRGKGNFTATGIGFAIQTMADFHLSVAYLLGEVLKKEREEKDFYKTEVALVRERLQDVEARALEAATEAQKQLEEQDDQAKHLTEQLAKQSAELRRALEEQEVLRRTLHEERKNMRLQHEAEVDMLNKQYASLLRDFQRRGHQLERLQSHVRGMPRQSHGARRETTDVALELGEMDLMRDTLVPDGVNEPEVSKGLTSVRPLLRDEEMVSDGCRRFSSFLSVQEDSSPRQENGGFRKPRRESFCCGADAVSETEWAKWNPIASYQSVNASGKGIVHCEKVKPELFCHFESSGNAFSMTRRDSVSSRRMLLIAAATDGIGTLSRKRRLSYNIVANSIVSGKGASGRSTGGEQAETDGLRSSYLGDLNSVRKGGNLWKEAGAFAMAENETLPSYKQLFRGGEYSRDGTLTRMQRSLEDELLGAVSLDQRQESSPLSLVYQCTPETRHSRIERVRTDEALNTTRAESPQIGPGNPSDKVDEDKDEHTIKPGLEGAEFDNMGFPTPRRLERQERVPFQRTRGLFTCTVRAIFAVLLLVMVDHIFLDGCVSSAALRCGEWGLLLLLSGTQELQRVVRHRDHVERYTMPLLRGGETLLLSLLALVRACATPGDDTEVLYTEMFSDQFDTPLSGHRIPPSNQAVAPADSFGQYCLRNTWMDRIPSGLTDAQAP</sequence>
<feature type="region of interest" description="Disordered" evidence="2">
    <location>
        <begin position="766"/>
        <end position="831"/>
    </location>
</feature>
<feature type="compositionally biased region" description="Basic and acidic residues" evidence="2">
    <location>
        <begin position="945"/>
        <end position="958"/>
    </location>
</feature>
<feature type="compositionally biased region" description="Polar residues" evidence="2">
    <location>
        <begin position="814"/>
        <end position="824"/>
    </location>
</feature>
<evidence type="ECO:0000256" key="2">
    <source>
        <dbReference type="SAM" id="MobiDB-lite"/>
    </source>
</evidence>
<reference evidence="3" key="1">
    <citation type="journal article" date="2015" name="PLoS ONE">
        <title>Comprehensive Evaluation of Toxoplasma gondii VEG and Neospora caninum LIV Genomes with Tachyzoite Stage Transcriptome and Proteome Defines Novel Transcript Features.</title>
        <authorList>
            <person name="Ramaprasad A."/>
            <person name="Mourier T."/>
            <person name="Naeem R."/>
            <person name="Malas T.B."/>
            <person name="Moussa E."/>
            <person name="Panigrahi A."/>
            <person name="Vermont S.J."/>
            <person name="Otto T.D."/>
            <person name="Wastling J."/>
            <person name="Pain A."/>
        </authorList>
    </citation>
    <scope>NUCLEOTIDE SEQUENCE</scope>
    <source>
        <strain evidence="3">VEG</strain>
    </source>
</reference>
<feature type="compositionally biased region" description="Polar residues" evidence="2">
    <location>
        <begin position="782"/>
        <end position="806"/>
    </location>
</feature>
<feature type="region of interest" description="Disordered" evidence="2">
    <location>
        <begin position="561"/>
        <end position="653"/>
    </location>
</feature>
<keyword evidence="1" id="KW-0175">Coiled coil</keyword>
<protein>
    <submittedName>
        <fullName evidence="3">Uncharacterized protein</fullName>
    </submittedName>
</protein>
<feature type="compositionally biased region" description="Basic and acidic residues" evidence="2">
    <location>
        <begin position="249"/>
        <end position="282"/>
    </location>
</feature>
<feature type="region of interest" description="Disordered" evidence="2">
    <location>
        <begin position="516"/>
        <end position="545"/>
    </location>
</feature>
<evidence type="ECO:0000256" key="1">
    <source>
        <dbReference type="SAM" id="Coils"/>
    </source>
</evidence>
<feature type="region of interest" description="Disordered" evidence="2">
    <location>
        <begin position="1489"/>
        <end position="1543"/>
    </location>
</feature>
<organism evidence="3">
    <name type="scientific">Toxoplasma gondii (strain ATCC 50861 / VEG)</name>
    <dbReference type="NCBI Taxonomy" id="432359"/>
    <lineage>
        <taxon>Eukaryota</taxon>
        <taxon>Sar</taxon>
        <taxon>Alveolata</taxon>
        <taxon>Apicomplexa</taxon>
        <taxon>Conoidasida</taxon>
        <taxon>Coccidia</taxon>
        <taxon>Eucoccidiorida</taxon>
        <taxon>Eimeriorina</taxon>
        <taxon>Sarcocystidae</taxon>
        <taxon>Toxoplasma</taxon>
    </lineage>
</organism>
<proteinExistence type="predicted"/>
<feature type="compositionally biased region" description="Basic and acidic residues" evidence="2">
    <location>
        <begin position="294"/>
        <end position="303"/>
    </location>
</feature>
<feature type="compositionally biased region" description="Basic and acidic residues" evidence="2">
    <location>
        <begin position="989"/>
        <end position="1013"/>
    </location>
</feature>
<feature type="coiled-coil region" evidence="1">
    <location>
        <begin position="1076"/>
        <end position="1178"/>
    </location>
</feature>
<accession>A0A0F7V4D4</accession>
<dbReference type="EMBL" id="LN714499">
    <property type="protein sequence ID" value="CEL75595.1"/>
    <property type="molecule type" value="Genomic_DNA"/>
</dbReference>
<feature type="compositionally biased region" description="Basic and acidic residues" evidence="2">
    <location>
        <begin position="768"/>
        <end position="780"/>
    </location>
</feature>
<feature type="compositionally biased region" description="Basic and acidic residues" evidence="2">
    <location>
        <begin position="1516"/>
        <end position="1527"/>
    </location>
</feature>
<feature type="region of interest" description="Disordered" evidence="2">
    <location>
        <begin position="923"/>
        <end position="1013"/>
    </location>
</feature>
<gene>
    <name evidence="3" type="ORF">BN1205_086320</name>
</gene>